<feature type="region of interest" description="Disordered" evidence="1">
    <location>
        <begin position="1"/>
        <end position="32"/>
    </location>
</feature>
<sequence>MTLGRSPDNRGSSASCQKARGSKEVTPPPTDGSILMQLREINGKTRLAPVVHGRVHPGRERGDRGHLGRLCDGTLPLLRSSWVFHAGAEAVCNGSGKEYIALGDVLGPWPFRSTCRATACALCTSAPSGGAHVSRGLFKVQQWVLQTEGEARRRHASRRSGRRRRDAKSAKRAYLPCPLNRSSLGASRNVGSLSWVLCWLRGPPDFSGGVLCCDGDRRVGESSASAPARQRRR</sequence>
<keyword evidence="3" id="KW-1185">Reference proteome</keyword>
<dbReference type="AlphaFoldDB" id="A0A8K0TT69"/>
<feature type="region of interest" description="Disordered" evidence="1">
    <location>
        <begin position="150"/>
        <end position="169"/>
    </location>
</feature>
<accession>A0A8K0TT69</accession>
<organism evidence="2 3">
    <name type="scientific">Plectosphaerella cucumerina</name>
    <dbReference type="NCBI Taxonomy" id="40658"/>
    <lineage>
        <taxon>Eukaryota</taxon>
        <taxon>Fungi</taxon>
        <taxon>Dikarya</taxon>
        <taxon>Ascomycota</taxon>
        <taxon>Pezizomycotina</taxon>
        <taxon>Sordariomycetes</taxon>
        <taxon>Hypocreomycetidae</taxon>
        <taxon>Glomerellales</taxon>
        <taxon>Plectosphaerellaceae</taxon>
        <taxon>Plectosphaerella</taxon>
    </lineage>
</organism>
<feature type="compositionally biased region" description="Basic residues" evidence="1">
    <location>
        <begin position="152"/>
        <end position="166"/>
    </location>
</feature>
<protein>
    <submittedName>
        <fullName evidence="2">Uncharacterized protein</fullName>
    </submittedName>
</protein>
<comment type="caution">
    <text evidence="2">The sequence shown here is derived from an EMBL/GenBank/DDBJ whole genome shotgun (WGS) entry which is preliminary data.</text>
</comment>
<evidence type="ECO:0000313" key="3">
    <source>
        <dbReference type="Proteomes" id="UP000813385"/>
    </source>
</evidence>
<name>A0A8K0TT69_9PEZI</name>
<proteinExistence type="predicted"/>
<evidence type="ECO:0000256" key="1">
    <source>
        <dbReference type="SAM" id="MobiDB-lite"/>
    </source>
</evidence>
<dbReference type="Proteomes" id="UP000813385">
    <property type="component" value="Unassembled WGS sequence"/>
</dbReference>
<evidence type="ECO:0000313" key="2">
    <source>
        <dbReference type="EMBL" id="KAH7376440.1"/>
    </source>
</evidence>
<dbReference type="EMBL" id="JAGPXD010000001">
    <property type="protein sequence ID" value="KAH7376440.1"/>
    <property type="molecule type" value="Genomic_DNA"/>
</dbReference>
<reference evidence="2" key="1">
    <citation type="journal article" date="2021" name="Nat. Commun.">
        <title>Genetic determinants of endophytism in the Arabidopsis root mycobiome.</title>
        <authorList>
            <person name="Mesny F."/>
            <person name="Miyauchi S."/>
            <person name="Thiergart T."/>
            <person name="Pickel B."/>
            <person name="Atanasova L."/>
            <person name="Karlsson M."/>
            <person name="Huettel B."/>
            <person name="Barry K.W."/>
            <person name="Haridas S."/>
            <person name="Chen C."/>
            <person name="Bauer D."/>
            <person name="Andreopoulos W."/>
            <person name="Pangilinan J."/>
            <person name="LaButti K."/>
            <person name="Riley R."/>
            <person name="Lipzen A."/>
            <person name="Clum A."/>
            <person name="Drula E."/>
            <person name="Henrissat B."/>
            <person name="Kohler A."/>
            <person name="Grigoriev I.V."/>
            <person name="Martin F.M."/>
            <person name="Hacquard S."/>
        </authorList>
    </citation>
    <scope>NUCLEOTIDE SEQUENCE</scope>
    <source>
        <strain evidence="2">MPI-CAGE-AT-0016</strain>
    </source>
</reference>
<gene>
    <name evidence="2" type="ORF">B0T11DRAFT_20913</name>
</gene>